<evidence type="ECO:0000256" key="6">
    <source>
        <dbReference type="HAMAP-Rule" id="MF_00362"/>
    </source>
</evidence>
<accession>A0A366E0N0</accession>
<evidence type="ECO:0000313" key="7">
    <source>
        <dbReference type="EMBL" id="RBO95054.1"/>
    </source>
</evidence>
<sequence>MLDDTSYTLSGKGNPVRMLLCILANWRETVEKAEKREFVTWLNGTFKESGSVVVAHYSGLTVAQMSDLREKIRAAGGAVKVAKNRLAKIALQGTESEGIANLFTGQTVIAYAVDPIAAPKVAVEFAKTNDKLVILGGSMGATTLDAEGVKALASLPSLDELRAKLVGMVQTPATRLAVLTSAPAGQIARVIGAHARKNEAA</sequence>
<dbReference type="InterPro" id="IPR022973">
    <property type="entry name" value="Ribosomal_uL10_bac"/>
</dbReference>
<protein>
    <recommendedName>
        <fullName evidence="5 6">Large ribosomal subunit protein uL10</fullName>
    </recommendedName>
</protein>
<dbReference type="HAMAP" id="MF_00362">
    <property type="entry name" value="Ribosomal_uL10"/>
    <property type="match status" value="1"/>
</dbReference>
<dbReference type="Gene3D" id="3.30.70.1730">
    <property type="match status" value="1"/>
</dbReference>
<dbReference type="GO" id="GO:0015934">
    <property type="term" value="C:large ribosomal subunit"/>
    <property type="evidence" value="ECO:0007669"/>
    <property type="project" value="InterPro"/>
</dbReference>
<dbReference type="InterPro" id="IPR043141">
    <property type="entry name" value="Ribosomal_uL10-like_sf"/>
</dbReference>
<keyword evidence="6" id="KW-0694">RNA-binding</keyword>
<keyword evidence="4 6" id="KW-0687">Ribonucleoprotein</keyword>
<dbReference type="Proteomes" id="UP000252893">
    <property type="component" value="Unassembled WGS sequence"/>
</dbReference>
<dbReference type="AlphaFoldDB" id="A0A366E0N0"/>
<dbReference type="InterPro" id="IPR002363">
    <property type="entry name" value="Ribosomal_uL10_CS_bac"/>
</dbReference>
<name>A0A366E0N0_9HYPH</name>
<dbReference type="PANTHER" id="PTHR11560">
    <property type="entry name" value="39S RIBOSOMAL PROTEIN L10, MITOCHONDRIAL"/>
    <property type="match status" value="1"/>
</dbReference>
<dbReference type="Pfam" id="PF00466">
    <property type="entry name" value="Ribosomal_L10"/>
    <property type="match status" value="1"/>
</dbReference>
<dbReference type="CDD" id="cd05797">
    <property type="entry name" value="Ribosomal_L10"/>
    <property type="match status" value="1"/>
</dbReference>
<dbReference type="InterPro" id="IPR047865">
    <property type="entry name" value="Ribosomal_uL10_bac_type"/>
</dbReference>
<dbReference type="InterPro" id="IPR001790">
    <property type="entry name" value="Ribosomal_uL10"/>
</dbReference>
<reference evidence="7 8" key="1">
    <citation type="submission" date="2018-06" db="EMBL/GenBank/DDBJ databases">
        <title>Genomic Encyclopedia of Type Strains, Phase IV (KMG-IV): sequencing the most valuable type-strain genomes for metagenomic binning, comparative biology and taxonomic classification.</title>
        <authorList>
            <person name="Goeker M."/>
        </authorList>
    </citation>
    <scope>NUCLEOTIDE SEQUENCE [LARGE SCALE GENOMIC DNA]</scope>
    <source>
        <strain evidence="7 8">DSM 25619</strain>
    </source>
</reference>
<evidence type="ECO:0000256" key="4">
    <source>
        <dbReference type="ARBA" id="ARBA00023274"/>
    </source>
</evidence>
<comment type="similarity">
    <text evidence="2 6">Belongs to the universal ribosomal protein uL10 family.</text>
</comment>
<dbReference type="GO" id="GO:0003735">
    <property type="term" value="F:structural constituent of ribosome"/>
    <property type="evidence" value="ECO:0007669"/>
    <property type="project" value="InterPro"/>
</dbReference>
<comment type="function">
    <text evidence="1 6">Forms part of the ribosomal stalk, playing a central role in the interaction of the ribosome with GTP-bound translation factors.</text>
</comment>
<evidence type="ECO:0000256" key="3">
    <source>
        <dbReference type="ARBA" id="ARBA00022980"/>
    </source>
</evidence>
<comment type="caution">
    <text evidence="7">The sequence shown here is derived from an EMBL/GenBank/DDBJ whole genome shotgun (WGS) entry which is preliminary data.</text>
</comment>
<keyword evidence="6" id="KW-0699">rRNA-binding</keyword>
<dbReference type="NCBIfam" id="NF000955">
    <property type="entry name" value="PRK00099.1-1"/>
    <property type="match status" value="1"/>
</dbReference>
<evidence type="ECO:0000256" key="2">
    <source>
        <dbReference type="ARBA" id="ARBA00008889"/>
    </source>
</evidence>
<keyword evidence="3 6" id="KW-0689">Ribosomal protein</keyword>
<evidence type="ECO:0000256" key="5">
    <source>
        <dbReference type="ARBA" id="ARBA00035202"/>
    </source>
</evidence>
<evidence type="ECO:0000256" key="1">
    <source>
        <dbReference type="ARBA" id="ARBA00002633"/>
    </source>
</evidence>
<proteinExistence type="inferred from homology"/>
<keyword evidence="8" id="KW-1185">Reference proteome</keyword>
<dbReference type="Gene3D" id="6.10.250.290">
    <property type="match status" value="1"/>
</dbReference>
<dbReference type="PROSITE" id="PS01109">
    <property type="entry name" value="RIBOSOMAL_L10"/>
    <property type="match status" value="1"/>
</dbReference>
<evidence type="ECO:0000313" key="8">
    <source>
        <dbReference type="Proteomes" id="UP000252893"/>
    </source>
</evidence>
<dbReference type="GO" id="GO:0070180">
    <property type="term" value="F:large ribosomal subunit rRNA binding"/>
    <property type="evidence" value="ECO:0007669"/>
    <property type="project" value="UniProtKB-UniRule"/>
</dbReference>
<gene>
    <name evidence="6" type="primary">rplJ</name>
    <name evidence="7" type="ORF">DFR47_104422</name>
</gene>
<organism evidence="7 8">
    <name type="scientific">Pseudochrobactrum asaccharolyticum</name>
    <dbReference type="NCBI Taxonomy" id="354351"/>
    <lineage>
        <taxon>Bacteria</taxon>
        <taxon>Pseudomonadati</taxon>
        <taxon>Pseudomonadota</taxon>
        <taxon>Alphaproteobacteria</taxon>
        <taxon>Hyphomicrobiales</taxon>
        <taxon>Brucellaceae</taxon>
        <taxon>Pseudochrobactrum</taxon>
    </lineage>
</organism>
<dbReference type="EMBL" id="QNRH01000004">
    <property type="protein sequence ID" value="RBO95054.1"/>
    <property type="molecule type" value="Genomic_DNA"/>
</dbReference>
<dbReference type="SUPFAM" id="SSF160369">
    <property type="entry name" value="Ribosomal protein L10-like"/>
    <property type="match status" value="1"/>
</dbReference>
<comment type="subunit">
    <text evidence="6">Part of the ribosomal stalk of the 50S ribosomal subunit. The N-terminus interacts with L11 and the large rRNA to form the base of the stalk. The C-terminus forms an elongated spine to which L12 dimers bind in a sequential fashion forming a multimeric L10(L12)X complex.</text>
</comment>
<dbReference type="GO" id="GO:0006412">
    <property type="term" value="P:translation"/>
    <property type="evidence" value="ECO:0007669"/>
    <property type="project" value="UniProtKB-UniRule"/>
</dbReference>